<dbReference type="Proteomes" id="UP001374584">
    <property type="component" value="Unassembled WGS sequence"/>
</dbReference>
<protein>
    <submittedName>
        <fullName evidence="1">Uncharacterized protein</fullName>
    </submittedName>
</protein>
<evidence type="ECO:0000313" key="1">
    <source>
        <dbReference type="EMBL" id="KAK7342868.1"/>
    </source>
</evidence>
<dbReference type="EMBL" id="JAYMYR010000009">
    <property type="protein sequence ID" value="KAK7342868.1"/>
    <property type="molecule type" value="Genomic_DNA"/>
</dbReference>
<gene>
    <name evidence="1" type="ORF">VNO80_25824</name>
</gene>
<reference evidence="1 2" key="1">
    <citation type="submission" date="2024-01" db="EMBL/GenBank/DDBJ databases">
        <title>The genomes of 5 underutilized Papilionoideae crops provide insights into root nodulation and disease resistanc.</title>
        <authorList>
            <person name="Jiang F."/>
        </authorList>
    </citation>
    <scope>NUCLEOTIDE SEQUENCE [LARGE SCALE GENOMIC DNA]</scope>
    <source>
        <strain evidence="1">JINMINGXINNONG_FW02</strain>
        <tissue evidence="1">Leaves</tissue>
    </source>
</reference>
<sequence length="426" mass="44847">MNQQRTFAQVVRDGNESASKKVVVANTVDFQVAVDSTKWLEDCFVGRLFELKNVQSIKESFILKKIVAGNKDLLDGLFESLSLGTIALWLERNLFGSAAEVSHWRFGVASVSNVLGLLCVLVREEESEESLDEFGGVGSVNSMVSELGEGFESKEGEEKPVQFPVEVKGSLLGGEGGTCKNNHGGKNQDMIGGVGDTCISNCNINCGVKLSSMGEDFSRFEKEWFDDVICIGPILAQERHACRVGKAPATATAAMCVFAREVAGEEATRHAVFCGGSGTWSARQSEGLTLSDRVGGRLLCTPPSALGGDVAVGVDNLGWRGDKGGCEGVGLINGKEDGRGAQNSGAVANGRRGLSGSGNAVLIPSSSNSVVVRQVDGGYANCKFNRAPLVSFGGLCSQSRALLDTNASCETIVPLSLECGLESETV</sequence>
<dbReference type="AlphaFoldDB" id="A0AAN9LZB7"/>
<proteinExistence type="predicted"/>
<accession>A0AAN9LZB7</accession>
<name>A0AAN9LZB7_PHACN</name>
<evidence type="ECO:0000313" key="2">
    <source>
        <dbReference type="Proteomes" id="UP001374584"/>
    </source>
</evidence>
<keyword evidence="2" id="KW-1185">Reference proteome</keyword>
<comment type="caution">
    <text evidence="1">The sequence shown here is derived from an EMBL/GenBank/DDBJ whole genome shotgun (WGS) entry which is preliminary data.</text>
</comment>
<organism evidence="1 2">
    <name type="scientific">Phaseolus coccineus</name>
    <name type="common">Scarlet runner bean</name>
    <name type="synonym">Phaseolus multiflorus</name>
    <dbReference type="NCBI Taxonomy" id="3886"/>
    <lineage>
        <taxon>Eukaryota</taxon>
        <taxon>Viridiplantae</taxon>
        <taxon>Streptophyta</taxon>
        <taxon>Embryophyta</taxon>
        <taxon>Tracheophyta</taxon>
        <taxon>Spermatophyta</taxon>
        <taxon>Magnoliopsida</taxon>
        <taxon>eudicotyledons</taxon>
        <taxon>Gunneridae</taxon>
        <taxon>Pentapetalae</taxon>
        <taxon>rosids</taxon>
        <taxon>fabids</taxon>
        <taxon>Fabales</taxon>
        <taxon>Fabaceae</taxon>
        <taxon>Papilionoideae</taxon>
        <taxon>50 kb inversion clade</taxon>
        <taxon>NPAAA clade</taxon>
        <taxon>indigoferoid/millettioid clade</taxon>
        <taxon>Phaseoleae</taxon>
        <taxon>Phaseolus</taxon>
    </lineage>
</organism>